<keyword evidence="2" id="KW-1185">Reference proteome</keyword>
<dbReference type="STRING" id="1777141.AWB80_06062"/>
<dbReference type="Proteomes" id="UP000054911">
    <property type="component" value="Unassembled WGS sequence"/>
</dbReference>
<name>A0A158CYY9_9BURK</name>
<protein>
    <submittedName>
        <fullName evidence="1">Uncharacterized protein</fullName>
    </submittedName>
</protein>
<dbReference type="OrthoDB" id="9011083at2"/>
<proteinExistence type="predicted"/>
<reference evidence="1" key="1">
    <citation type="submission" date="2016-01" db="EMBL/GenBank/DDBJ databases">
        <authorList>
            <person name="Peeters C."/>
        </authorList>
    </citation>
    <scope>NUCLEOTIDE SEQUENCE [LARGE SCALE GENOMIC DNA]</scope>
    <source>
        <strain evidence="1">LMG 29323</strain>
    </source>
</reference>
<comment type="caution">
    <text evidence="1">The sequence shown here is derived from an EMBL/GenBank/DDBJ whole genome shotgun (WGS) entry which is preliminary data.</text>
</comment>
<organism evidence="1 2">
    <name type="scientific">Caballeronia pedi</name>
    <dbReference type="NCBI Taxonomy" id="1777141"/>
    <lineage>
        <taxon>Bacteria</taxon>
        <taxon>Pseudomonadati</taxon>
        <taxon>Pseudomonadota</taxon>
        <taxon>Betaproteobacteria</taxon>
        <taxon>Burkholderiales</taxon>
        <taxon>Burkholderiaceae</taxon>
        <taxon>Caballeronia</taxon>
    </lineage>
</organism>
<evidence type="ECO:0000313" key="1">
    <source>
        <dbReference type="EMBL" id="SAK87553.1"/>
    </source>
</evidence>
<accession>A0A158CYY9</accession>
<dbReference type="RefSeq" id="WP_061178399.1">
    <property type="nucleotide sequence ID" value="NZ_FCOE02000028.1"/>
</dbReference>
<evidence type="ECO:0000313" key="2">
    <source>
        <dbReference type="Proteomes" id="UP000054911"/>
    </source>
</evidence>
<gene>
    <name evidence="1" type="ORF">AWB80_06062</name>
</gene>
<sequence>MTLSTKTSAALHLEREAVNGACPECGALALRRYPVHSEGGWFDVVKCQACLHSVRRERGARLGPALRLLSDTL</sequence>
<dbReference type="AlphaFoldDB" id="A0A158CYY9"/>
<dbReference type="EMBL" id="FCOE02000028">
    <property type="protein sequence ID" value="SAK87553.1"/>
    <property type="molecule type" value="Genomic_DNA"/>
</dbReference>